<dbReference type="EMBL" id="JAMFLX010000016">
    <property type="protein sequence ID" value="MCL6270766.1"/>
    <property type="molecule type" value="Genomic_DNA"/>
</dbReference>
<gene>
    <name evidence="3" type="ORF">M3P05_12610</name>
</gene>
<keyword evidence="4" id="KW-1185">Reference proteome</keyword>
<evidence type="ECO:0000256" key="1">
    <source>
        <dbReference type="SAM" id="Coils"/>
    </source>
</evidence>
<keyword evidence="1" id="KW-0175">Coiled coil</keyword>
<keyword evidence="2" id="KW-0472">Membrane</keyword>
<protein>
    <recommendedName>
        <fullName evidence="5">Capsular polysaccharide transport system permease protein</fullName>
    </recommendedName>
</protein>
<keyword evidence="2" id="KW-1133">Transmembrane helix</keyword>
<dbReference type="PANTHER" id="PTHR32309">
    <property type="entry name" value="TYROSINE-PROTEIN KINASE"/>
    <property type="match status" value="1"/>
</dbReference>
<reference evidence="3 4" key="1">
    <citation type="submission" date="2022-05" db="EMBL/GenBank/DDBJ databases">
        <authorList>
            <person name="Park J.-S."/>
        </authorList>
    </citation>
    <scope>NUCLEOTIDE SEQUENCE [LARGE SCALE GENOMIC DNA]</scope>
    <source>
        <strain evidence="3 4">2012CJ34-2</strain>
    </source>
</reference>
<feature type="coiled-coil region" evidence="1">
    <location>
        <begin position="265"/>
        <end position="321"/>
    </location>
</feature>
<evidence type="ECO:0008006" key="5">
    <source>
        <dbReference type="Google" id="ProtNLM"/>
    </source>
</evidence>
<organism evidence="3 4">
    <name type="scientific">Parendozoicomonas callyspongiae</name>
    <dbReference type="NCBI Taxonomy" id="2942213"/>
    <lineage>
        <taxon>Bacteria</taxon>
        <taxon>Pseudomonadati</taxon>
        <taxon>Pseudomonadota</taxon>
        <taxon>Gammaproteobacteria</taxon>
        <taxon>Oceanospirillales</taxon>
        <taxon>Endozoicomonadaceae</taxon>
        <taxon>Parendozoicomonas</taxon>
    </lineage>
</organism>
<name>A0ABT0PHP5_9GAMM</name>
<feature type="transmembrane region" description="Helical" evidence="2">
    <location>
        <begin position="360"/>
        <end position="382"/>
    </location>
</feature>
<keyword evidence="2" id="KW-0812">Transmembrane</keyword>
<dbReference type="Proteomes" id="UP001203338">
    <property type="component" value="Unassembled WGS sequence"/>
</dbReference>
<comment type="caution">
    <text evidence="3">The sequence shown here is derived from an EMBL/GenBank/DDBJ whole genome shotgun (WGS) entry which is preliminary data.</text>
</comment>
<dbReference type="InterPro" id="IPR050445">
    <property type="entry name" value="Bact_polysacc_biosynth/exp"/>
</dbReference>
<evidence type="ECO:0000313" key="3">
    <source>
        <dbReference type="EMBL" id="MCL6270766.1"/>
    </source>
</evidence>
<evidence type="ECO:0000313" key="4">
    <source>
        <dbReference type="Proteomes" id="UP001203338"/>
    </source>
</evidence>
<feature type="transmembrane region" description="Helical" evidence="2">
    <location>
        <begin position="39"/>
        <end position="56"/>
    </location>
</feature>
<dbReference type="RefSeq" id="WP_249700052.1">
    <property type="nucleotide sequence ID" value="NZ_JAMFLX010000016.1"/>
</dbReference>
<proteinExistence type="predicted"/>
<sequence length="390" mass="44140">MTSSRTSSRALSQILKKIRLNSWIKIAQKYLLEKEAGRWFTAIVVLPLLLATFYLGPIASDRYVSNATFMIERSDGASSVVDGLNLFGMTPQSGNDQKILENFIKSPDMLSFLDQEMQLRKHYVDRGDWFSSLSAGASYDQFLQYYQEHINIRLNDSNGLLELEVQGFTPEFAQQLTLLILQRSEAFVNEISHNMATEQQAFVQKEVGLNEDKLRDATSRVIRFQNKYGILSASEEGAALTGVLNELQAELVRNRTELQTLSSYLNGSSSQIVTLKQRIRALEKQLSVEKKRLTDDGRTSLNDLAARQQELQLELDLATKAYSSALIALETTRTEASRKLKQLVVISSPYIAEEAKYPKVFYNLVNLLLILLMVFGLARMGYATVKEHRD</sequence>
<evidence type="ECO:0000256" key="2">
    <source>
        <dbReference type="SAM" id="Phobius"/>
    </source>
</evidence>
<dbReference type="PANTHER" id="PTHR32309:SF13">
    <property type="entry name" value="FERRIC ENTEROBACTIN TRANSPORT PROTEIN FEPE"/>
    <property type="match status" value="1"/>
</dbReference>
<accession>A0ABT0PHP5</accession>